<dbReference type="Proteomes" id="UP001496674">
    <property type="component" value="Chromosome"/>
</dbReference>
<dbReference type="Pfam" id="PF11306">
    <property type="entry name" value="DUF3108"/>
    <property type="match status" value="1"/>
</dbReference>
<accession>A0ABM8IDK6</accession>
<evidence type="ECO:0008006" key="3">
    <source>
        <dbReference type="Google" id="ProtNLM"/>
    </source>
</evidence>
<reference evidence="1 2" key="1">
    <citation type="submission" date="2023-04" db="EMBL/GenBank/DDBJ databases">
        <title>Draft genome sequence of acteroides sedimenti strain YN3PY1.</title>
        <authorList>
            <person name="Yoshida N."/>
        </authorList>
    </citation>
    <scope>NUCLEOTIDE SEQUENCE [LARGE SCALE GENOMIC DNA]</scope>
    <source>
        <strain evidence="1 2">YN3PY1</strain>
    </source>
</reference>
<name>A0ABM8IDK6_9BACE</name>
<evidence type="ECO:0000313" key="2">
    <source>
        <dbReference type="Proteomes" id="UP001496674"/>
    </source>
</evidence>
<evidence type="ECO:0000313" key="1">
    <source>
        <dbReference type="EMBL" id="BEH00042.1"/>
    </source>
</evidence>
<gene>
    <name evidence="1" type="ORF">BSYN_23060</name>
</gene>
<dbReference type="InterPro" id="IPR021457">
    <property type="entry name" value="DUF3108"/>
</dbReference>
<organism evidence="1 2">
    <name type="scientific">Bacteroides sedimenti</name>
    <dbReference type="NCBI Taxonomy" id="2136147"/>
    <lineage>
        <taxon>Bacteria</taxon>
        <taxon>Pseudomonadati</taxon>
        <taxon>Bacteroidota</taxon>
        <taxon>Bacteroidia</taxon>
        <taxon>Bacteroidales</taxon>
        <taxon>Bacteroidaceae</taxon>
        <taxon>Bacteroides</taxon>
    </lineage>
</organism>
<dbReference type="RefSeq" id="WP_353331046.1">
    <property type="nucleotide sequence ID" value="NZ_AP028055.1"/>
</dbReference>
<protein>
    <recommendedName>
        <fullName evidence="3">DUF3108 domain-containing protein</fullName>
    </recommendedName>
</protein>
<dbReference type="EMBL" id="AP028055">
    <property type="protein sequence ID" value="BEH00042.1"/>
    <property type="molecule type" value="Genomic_DNA"/>
</dbReference>
<proteinExistence type="predicted"/>
<keyword evidence="2" id="KW-1185">Reference proteome</keyword>
<sequence>MRRRKKRLKIAEQIQTVGEVFKYRTALLLLLLLLNGSFVFAQCETKNDAFKSGEHVMYELYFNWKFIWTKAGTASLTTNAMNYGTKPAYRINLMAFGSKTADVFFKMRDTLTCIISDKLQPYYFRKGSEEGKRYTVDEVSFSYKDGVSNAKLKQVKNFGTPKYASVQDSRCIYDMLSILAQARSFNPNDYKVGERIKFQMATGAKVEEQTLIYRGKEVVKTNDGVKYRSLVFSLVEYKKKKEKEIITFFVTDDNNHLPVRLDLFLNFGSAKAFLKSVKNNKHPLTSIVTD</sequence>